<proteinExistence type="predicted"/>
<dbReference type="EMBL" id="LRGB01001433">
    <property type="protein sequence ID" value="KZS11959.1"/>
    <property type="molecule type" value="Genomic_DNA"/>
</dbReference>
<gene>
    <name evidence="1" type="ORF">APZ42_023221</name>
</gene>
<accession>A0A164V4H4</accession>
<comment type="caution">
    <text evidence="1">The sequence shown here is derived from an EMBL/GenBank/DDBJ whole genome shotgun (WGS) entry which is preliminary data.</text>
</comment>
<protein>
    <submittedName>
        <fullName evidence="1">Uncharacterized protein</fullName>
    </submittedName>
</protein>
<name>A0A164V4H4_9CRUS</name>
<keyword evidence="2" id="KW-1185">Reference proteome</keyword>
<reference evidence="1 2" key="1">
    <citation type="submission" date="2016-03" db="EMBL/GenBank/DDBJ databases">
        <title>EvidentialGene: Evidence-directed Construction of Genes on Genomes.</title>
        <authorList>
            <person name="Gilbert D.G."/>
            <person name="Choi J.-H."/>
            <person name="Mockaitis K."/>
            <person name="Colbourne J."/>
            <person name="Pfrender M."/>
        </authorList>
    </citation>
    <scope>NUCLEOTIDE SEQUENCE [LARGE SCALE GENOMIC DNA]</scope>
    <source>
        <strain evidence="1 2">Xinb3</strain>
        <tissue evidence="1">Complete organism</tissue>
    </source>
</reference>
<evidence type="ECO:0000313" key="1">
    <source>
        <dbReference type="EMBL" id="KZS11959.1"/>
    </source>
</evidence>
<dbReference type="AlphaFoldDB" id="A0A164V4H4"/>
<organism evidence="1 2">
    <name type="scientific">Daphnia magna</name>
    <dbReference type="NCBI Taxonomy" id="35525"/>
    <lineage>
        <taxon>Eukaryota</taxon>
        <taxon>Metazoa</taxon>
        <taxon>Ecdysozoa</taxon>
        <taxon>Arthropoda</taxon>
        <taxon>Crustacea</taxon>
        <taxon>Branchiopoda</taxon>
        <taxon>Diplostraca</taxon>
        <taxon>Cladocera</taxon>
        <taxon>Anomopoda</taxon>
        <taxon>Daphniidae</taxon>
        <taxon>Daphnia</taxon>
    </lineage>
</organism>
<evidence type="ECO:0000313" key="2">
    <source>
        <dbReference type="Proteomes" id="UP000076858"/>
    </source>
</evidence>
<sequence length="60" mass="7084">MCFIGSVQRGMTLEFFVRFKNKNRKQKPPLPLYPLLRQWQAAARYTTTGDAELMRHVVRS</sequence>
<dbReference type="Proteomes" id="UP000076858">
    <property type="component" value="Unassembled WGS sequence"/>
</dbReference>